<feature type="region of interest" description="Disordered" evidence="1">
    <location>
        <begin position="99"/>
        <end position="151"/>
    </location>
</feature>
<evidence type="ECO:0000313" key="3">
    <source>
        <dbReference type="Proteomes" id="UP000288429"/>
    </source>
</evidence>
<evidence type="ECO:0000313" key="2">
    <source>
        <dbReference type="EMBL" id="RSL99148.1"/>
    </source>
</evidence>
<feature type="compositionally biased region" description="Basic and acidic residues" evidence="1">
    <location>
        <begin position="335"/>
        <end position="351"/>
    </location>
</feature>
<feature type="compositionally biased region" description="Low complexity" evidence="1">
    <location>
        <begin position="323"/>
        <end position="334"/>
    </location>
</feature>
<gene>
    <name evidence="2" type="ORF">CDV31_012325</name>
</gene>
<dbReference type="EMBL" id="NIZV01000226">
    <property type="protein sequence ID" value="RSL99148.1"/>
    <property type="molecule type" value="Genomic_DNA"/>
</dbReference>
<evidence type="ECO:0000256" key="1">
    <source>
        <dbReference type="SAM" id="MobiDB-lite"/>
    </source>
</evidence>
<feature type="region of interest" description="Disordered" evidence="1">
    <location>
        <begin position="495"/>
        <end position="539"/>
    </location>
</feature>
<feature type="compositionally biased region" description="Basic and acidic residues" evidence="1">
    <location>
        <begin position="25"/>
        <end position="37"/>
    </location>
</feature>
<protein>
    <submittedName>
        <fullName evidence="2">Uncharacterized protein</fullName>
    </submittedName>
</protein>
<comment type="caution">
    <text evidence="2">The sequence shown here is derived from an EMBL/GenBank/DDBJ whole genome shotgun (WGS) entry which is preliminary data.</text>
</comment>
<organism evidence="2 3">
    <name type="scientific">Fusarium ambrosium</name>
    <dbReference type="NCBI Taxonomy" id="131363"/>
    <lineage>
        <taxon>Eukaryota</taxon>
        <taxon>Fungi</taxon>
        <taxon>Dikarya</taxon>
        <taxon>Ascomycota</taxon>
        <taxon>Pezizomycotina</taxon>
        <taxon>Sordariomycetes</taxon>
        <taxon>Hypocreomycetidae</taxon>
        <taxon>Hypocreales</taxon>
        <taxon>Nectriaceae</taxon>
        <taxon>Fusarium</taxon>
        <taxon>Fusarium solani species complex</taxon>
    </lineage>
</organism>
<feature type="region of interest" description="Disordered" evidence="1">
    <location>
        <begin position="25"/>
        <end position="57"/>
    </location>
</feature>
<proteinExistence type="predicted"/>
<feature type="compositionally biased region" description="Polar residues" evidence="1">
    <location>
        <begin position="519"/>
        <end position="535"/>
    </location>
</feature>
<feature type="region of interest" description="Disordered" evidence="1">
    <location>
        <begin position="309"/>
        <end position="358"/>
    </location>
</feature>
<dbReference type="Proteomes" id="UP000288429">
    <property type="component" value="Unassembled WGS sequence"/>
</dbReference>
<name>A0A428TAV7_9HYPO</name>
<accession>A0A428TAV7</accession>
<keyword evidence="3" id="KW-1185">Reference proteome</keyword>
<dbReference type="AlphaFoldDB" id="A0A428TAV7"/>
<sequence length="570" mass="63199">MSDNIDPREAQKRLIAMADLNRLRQEELPLSTEEKRGPSFNPTGRNGTDHINPSRKQGLLNKWTVKIDDEEARQTDGLEIETARPWGKKIAKEFLKASGYTGGLPSTIPKRGRGDDDTDSFPPTKKSGNRTPFKPAAPARWGPQNTTPAPEQPLVASQEIEAVNPQAQHESNGNVPEASVAVPEVSVATPVSTNFEFVLNTTALDPSMAEHVIGTGQCQVFPAKEEAFSFTAKVIMKLLINENRAVLELSAVGKSHRVLDALELSSPVIDGQFCAFTLLSTGALFYFRFANDAETKKFKRHLVKMQKSARAHQAQENARENGQQQAIEQQVTEQHVTEQHVTEQHVTEHQVTEQQIQQQADSVSQSAASLAILNGGLEPLIAMDGWSDGSNYQALTLENASKHVVFLVDQMLSKMTLDEEFFDPVLEGIEDGIIEHWVQNGFFRGYNDSLKDSFCDLLRSMTRFHIKFLRRQTEGFDENDQGVQQATQGVRDLTLLDAPPSSPQAMPRESIPAAVPQQRAVSHQQDRSTPASLIGTQLEGRQGLSASRYANGDHQFKDCFTGPRIIKREE</sequence>
<feature type="compositionally biased region" description="Polar residues" evidence="1">
    <location>
        <begin position="40"/>
        <end position="55"/>
    </location>
</feature>
<reference evidence="2 3" key="1">
    <citation type="submission" date="2017-06" db="EMBL/GenBank/DDBJ databases">
        <title>Cmopartive genomic analysis of Ambrosia Fusariam Clade fungi.</title>
        <authorList>
            <person name="Stajich J.E."/>
            <person name="Carrillo J."/>
            <person name="Kijimoto T."/>
            <person name="Eskalen A."/>
            <person name="O'Donnell K."/>
            <person name="Kasson M."/>
        </authorList>
    </citation>
    <scope>NUCLEOTIDE SEQUENCE [LARGE SCALE GENOMIC DNA]</scope>
    <source>
        <strain evidence="2 3">NRRL 20438</strain>
    </source>
</reference>